<feature type="compositionally biased region" description="Basic and acidic residues" evidence="1">
    <location>
        <begin position="20"/>
        <end position="33"/>
    </location>
</feature>
<accession>A0A0B7A4Z9</accession>
<feature type="region of interest" description="Disordered" evidence="1">
    <location>
        <begin position="1"/>
        <end position="33"/>
    </location>
</feature>
<name>A0A0B7A4Z9_9EUPU</name>
<dbReference type="AlphaFoldDB" id="A0A0B7A4Z9"/>
<dbReference type="EMBL" id="HACG01029003">
    <property type="protein sequence ID" value="CEK75868.1"/>
    <property type="molecule type" value="Transcribed_RNA"/>
</dbReference>
<sequence>MEIAWPYYANESSNNSENSPHMDTRVEKEKRTRNKMEKHCMQYFCREILHQRLQETGEHGKPLLKSHVPPGMKRVSK</sequence>
<feature type="compositionally biased region" description="Low complexity" evidence="1">
    <location>
        <begin position="10"/>
        <end position="19"/>
    </location>
</feature>
<reference evidence="2" key="1">
    <citation type="submission" date="2014-12" db="EMBL/GenBank/DDBJ databases">
        <title>Insight into the proteome of Arion vulgaris.</title>
        <authorList>
            <person name="Aradska J."/>
            <person name="Bulat T."/>
            <person name="Smidak R."/>
            <person name="Sarate P."/>
            <person name="Gangsoo J."/>
            <person name="Sialana F."/>
            <person name="Bilban M."/>
            <person name="Lubec G."/>
        </authorList>
    </citation>
    <scope>NUCLEOTIDE SEQUENCE</scope>
    <source>
        <tissue evidence="2">Skin</tissue>
    </source>
</reference>
<evidence type="ECO:0000313" key="2">
    <source>
        <dbReference type="EMBL" id="CEK75868.1"/>
    </source>
</evidence>
<protein>
    <submittedName>
        <fullName evidence="2">Uncharacterized protein</fullName>
    </submittedName>
</protein>
<feature type="region of interest" description="Disordered" evidence="1">
    <location>
        <begin position="56"/>
        <end position="77"/>
    </location>
</feature>
<proteinExistence type="predicted"/>
<gene>
    <name evidence="2" type="primary">ORF97396</name>
</gene>
<evidence type="ECO:0000256" key="1">
    <source>
        <dbReference type="SAM" id="MobiDB-lite"/>
    </source>
</evidence>
<organism evidence="2">
    <name type="scientific">Arion vulgaris</name>
    <dbReference type="NCBI Taxonomy" id="1028688"/>
    <lineage>
        <taxon>Eukaryota</taxon>
        <taxon>Metazoa</taxon>
        <taxon>Spiralia</taxon>
        <taxon>Lophotrochozoa</taxon>
        <taxon>Mollusca</taxon>
        <taxon>Gastropoda</taxon>
        <taxon>Heterobranchia</taxon>
        <taxon>Euthyneura</taxon>
        <taxon>Panpulmonata</taxon>
        <taxon>Eupulmonata</taxon>
        <taxon>Stylommatophora</taxon>
        <taxon>Helicina</taxon>
        <taxon>Arionoidea</taxon>
        <taxon>Arionidae</taxon>
        <taxon>Arion</taxon>
    </lineage>
</organism>